<keyword evidence="1" id="KW-0805">Transcription regulation</keyword>
<reference evidence="6 7" key="1">
    <citation type="submission" date="2024-03" db="EMBL/GenBank/DDBJ databases">
        <title>Human intestinal bacterial collection.</title>
        <authorList>
            <person name="Pauvert C."/>
            <person name="Hitch T.C.A."/>
            <person name="Clavel T."/>
        </authorList>
    </citation>
    <scope>NUCLEOTIDE SEQUENCE [LARGE SCALE GENOMIC DNA]</scope>
    <source>
        <strain evidence="6 7">CLA-AP-H34</strain>
    </source>
</reference>
<keyword evidence="2" id="KW-0238">DNA-binding</keyword>
<evidence type="ECO:0000259" key="4">
    <source>
        <dbReference type="PROSITE" id="PS51077"/>
    </source>
</evidence>
<dbReference type="InterPro" id="IPR050707">
    <property type="entry name" value="HTH_MetabolicPath_Reg"/>
</dbReference>
<dbReference type="Pfam" id="PF01614">
    <property type="entry name" value="IclR_C"/>
    <property type="match status" value="1"/>
</dbReference>
<evidence type="ECO:0000256" key="1">
    <source>
        <dbReference type="ARBA" id="ARBA00023015"/>
    </source>
</evidence>
<dbReference type="PROSITE" id="PS51077">
    <property type="entry name" value="HTH_ICLR"/>
    <property type="match status" value="1"/>
</dbReference>
<dbReference type="Gene3D" id="1.10.10.10">
    <property type="entry name" value="Winged helix-like DNA-binding domain superfamily/Winged helix DNA-binding domain"/>
    <property type="match status" value="1"/>
</dbReference>
<dbReference type="SUPFAM" id="SSF55781">
    <property type="entry name" value="GAF domain-like"/>
    <property type="match status" value="1"/>
</dbReference>
<evidence type="ECO:0000256" key="2">
    <source>
        <dbReference type="ARBA" id="ARBA00023125"/>
    </source>
</evidence>
<comment type="caution">
    <text evidence="6">The sequence shown here is derived from an EMBL/GenBank/DDBJ whole genome shotgun (WGS) entry which is preliminary data.</text>
</comment>
<dbReference type="InterPro" id="IPR014757">
    <property type="entry name" value="Tscrpt_reg_IclR_C"/>
</dbReference>
<dbReference type="InterPro" id="IPR036390">
    <property type="entry name" value="WH_DNA-bd_sf"/>
</dbReference>
<dbReference type="RefSeq" id="WP_349139203.1">
    <property type="nucleotide sequence ID" value="NZ_JBBMFT010000001.1"/>
</dbReference>
<sequence length="263" mass="29168">MSTNLSSEPPAVPINSSLDKAFDILEFLASFGSPQSAPEISRRLKLNKVTTYNLLRTLEYRQYLQKNESGKYVLSSKLFELGTLYRTSNPVTHVFELCCLPLLQKYPACNISLGGFGTSMRGIYLSILGSNESFVSPGTAFPLHATAVGKVLLANSSKEFRTAFFQQATLTRYTENTVTDPEILKEQLLKIRHQGYCILDGDLFTDFHCISVPVFSSGRHLAGAISIRGSESFVKKHQKKLLEDILAMGKYMSANLGYTDLAL</sequence>
<dbReference type="PROSITE" id="PS51078">
    <property type="entry name" value="ICLR_ED"/>
    <property type="match status" value="1"/>
</dbReference>
<evidence type="ECO:0000313" key="7">
    <source>
        <dbReference type="Proteomes" id="UP001440599"/>
    </source>
</evidence>
<dbReference type="PANTHER" id="PTHR30136:SF24">
    <property type="entry name" value="HTH-TYPE TRANSCRIPTIONAL REPRESSOR ALLR"/>
    <property type="match status" value="1"/>
</dbReference>
<gene>
    <name evidence="6" type="ORF">WMO45_03190</name>
</gene>
<accession>A0ABV1ENC5</accession>
<dbReference type="Proteomes" id="UP001440599">
    <property type="component" value="Unassembled WGS sequence"/>
</dbReference>
<dbReference type="PANTHER" id="PTHR30136">
    <property type="entry name" value="HELIX-TURN-HELIX TRANSCRIPTIONAL REGULATOR, ICLR FAMILY"/>
    <property type="match status" value="1"/>
</dbReference>
<evidence type="ECO:0000313" key="6">
    <source>
        <dbReference type="EMBL" id="MEQ2455515.1"/>
    </source>
</evidence>
<dbReference type="SMART" id="SM00346">
    <property type="entry name" value="HTH_ICLR"/>
    <property type="match status" value="1"/>
</dbReference>
<dbReference type="InterPro" id="IPR036388">
    <property type="entry name" value="WH-like_DNA-bd_sf"/>
</dbReference>
<feature type="domain" description="HTH iclR-type" evidence="4">
    <location>
        <begin position="15"/>
        <end position="76"/>
    </location>
</feature>
<name>A0ABV1ENC5_9FIRM</name>
<keyword evidence="3" id="KW-0804">Transcription</keyword>
<evidence type="ECO:0000256" key="3">
    <source>
        <dbReference type="ARBA" id="ARBA00023163"/>
    </source>
</evidence>
<organism evidence="6 7">
    <name type="scientific">Flavonifractor hominis</name>
    <dbReference type="NCBI Taxonomy" id="3133178"/>
    <lineage>
        <taxon>Bacteria</taxon>
        <taxon>Bacillati</taxon>
        <taxon>Bacillota</taxon>
        <taxon>Clostridia</taxon>
        <taxon>Eubacteriales</taxon>
        <taxon>Oscillospiraceae</taxon>
        <taxon>Flavonifractor</taxon>
    </lineage>
</organism>
<proteinExistence type="predicted"/>
<evidence type="ECO:0000259" key="5">
    <source>
        <dbReference type="PROSITE" id="PS51078"/>
    </source>
</evidence>
<dbReference type="Gene3D" id="3.30.450.40">
    <property type="match status" value="1"/>
</dbReference>
<dbReference type="InterPro" id="IPR029016">
    <property type="entry name" value="GAF-like_dom_sf"/>
</dbReference>
<feature type="domain" description="IclR-ED" evidence="5">
    <location>
        <begin position="77"/>
        <end position="258"/>
    </location>
</feature>
<protein>
    <submittedName>
        <fullName evidence="6">IclR family transcriptional regulator</fullName>
    </submittedName>
</protein>
<dbReference type="Pfam" id="PF09339">
    <property type="entry name" value="HTH_IclR"/>
    <property type="match status" value="1"/>
</dbReference>
<dbReference type="InterPro" id="IPR005471">
    <property type="entry name" value="Tscrpt_reg_IclR_N"/>
</dbReference>
<dbReference type="SUPFAM" id="SSF46785">
    <property type="entry name" value="Winged helix' DNA-binding domain"/>
    <property type="match status" value="1"/>
</dbReference>
<dbReference type="EMBL" id="JBBMFT010000001">
    <property type="protein sequence ID" value="MEQ2455515.1"/>
    <property type="molecule type" value="Genomic_DNA"/>
</dbReference>
<keyword evidence="7" id="KW-1185">Reference proteome</keyword>